<accession>A0A0E9NM52</accession>
<proteinExistence type="predicted"/>
<evidence type="ECO:0000313" key="1">
    <source>
        <dbReference type="EMBL" id="GAO50781.1"/>
    </source>
</evidence>
<dbReference type="EMBL" id="BACD03000037">
    <property type="protein sequence ID" value="GAO50781.1"/>
    <property type="molecule type" value="Genomic_DNA"/>
</dbReference>
<organism evidence="1 2">
    <name type="scientific">Saitoella complicata (strain BCRC 22490 / CBS 7301 / JCM 7358 / NBRC 10748 / NRRL Y-17804)</name>
    <dbReference type="NCBI Taxonomy" id="698492"/>
    <lineage>
        <taxon>Eukaryota</taxon>
        <taxon>Fungi</taxon>
        <taxon>Dikarya</taxon>
        <taxon>Ascomycota</taxon>
        <taxon>Taphrinomycotina</taxon>
        <taxon>Taphrinomycotina incertae sedis</taxon>
        <taxon>Saitoella</taxon>
    </lineage>
</organism>
<gene>
    <name evidence="1" type="ORF">G7K_4902-t1</name>
</gene>
<name>A0A0E9NM52_SAICN</name>
<reference evidence="1 2" key="3">
    <citation type="journal article" date="2015" name="Genome Announc.">
        <title>Draft Genome Sequence of the Archiascomycetous Yeast Saitoella complicata.</title>
        <authorList>
            <person name="Yamauchi K."/>
            <person name="Kondo S."/>
            <person name="Hamamoto M."/>
            <person name="Takahashi Y."/>
            <person name="Ogura Y."/>
            <person name="Hayashi T."/>
            <person name="Nishida H."/>
        </authorList>
    </citation>
    <scope>NUCLEOTIDE SEQUENCE [LARGE SCALE GENOMIC DNA]</scope>
    <source>
        <strain evidence="1 2">NRRL Y-17804</strain>
    </source>
</reference>
<dbReference type="AlphaFoldDB" id="A0A0E9NM52"/>
<sequence>MCTIVSDRHGSDMLMLFVCLTYEVGDDHGKYTYIKVEDFHSRQSYARSLLQSTNIAPAPFPDNTLSMLRETTITPGDVPAFQIFAEVDRRQLQRIGAMDWSLANLCQHEALLEEGRLMMLRLYEVDQYGDRGMGAFGPWSSLFDVMRVSASTSWLIEGCMSALALDNTRTPAEEMLELSDSAPRCTAGDRTCHDGYTATKERERRTWKVENVVSIEVVVSIHNQEPSIQRDASSSWISSKWISRGAGAPRWTTNEDMEKVTGFIGRLLVHLIVSSCSTPLPGFYFLSRHLQQTVATVSCDAILALINTSLLMPDYAWELGALIATECTCPQAAFSICTVLRTSSLLRIGSRGCGVRVSGHGSSDEAGEDFDYLIDRYQMSSLHGHPQNLSRNFNHRKFEIRTAQANYLHSSDLPIIHRKPPSSARRRPRTRFTKLRLERLFFLSENEGQHVLCLADLRGLGLRNEEGGCGRVLEVPDICSRVHVKNGSCEHHKGRIRTTP</sequence>
<dbReference type="Proteomes" id="UP000033140">
    <property type="component" value="Unassembled WGS sequence"/>
</dbReference>
<comment type="caution">
    <text evidence="1">The sequence shown here is derived from an EMBL/GenBank/DDBJ whole genome shotgun (WGS) entry which is preliminary data.</text>
</comment>
<reference evidence="1 2" key="1">
    <citation type="journal article" date="2011" name="J. Gen. Appl. Microbiol.">
        <title>Draft genome sequencing of the enigmatic yeast Saitoella complicata.</title>
        <authorList>
            <person name="Nishida H."/>
            <person name="Hamamoto M."/>
            <person name="Sugiyama J."/>
        </authorList>
    </citation>
    <scope>NUCLEOTIDE SEQUENCE [LARGE SCALE GENOMIC DNA]</scope>
    <source>
        <strain evidence="1 2">NRRL Y-17804</strain>
    </source>
</reference>
<evidence type="ECO:0000313" key="2">
    <source>
        <dbReference type="Proteomes" id="UP000033140"/>
    </source>
</evidence>
<protein>
    <submittedName>
        <fullName evidence="1">Uncharacterized protein</fullName>
    </submittedName>
</protein>
<keyword evidence="2" id="KW-1185">Reference proteome</keyword>
<reference evidence="1 2" key="2">
    <citation type="journal article" date="2014" name="J. Gen. Appl. Microbiol.">
        <title>The early diverging ascomycetous budding yeast Saitoella complicata has three histone deacetylases belonging to the Clr6, Hos2, and Rpd3 lineages.</title>
        <authorList>
            <person name="Nishida H."/>
            <person name="Matsumoto T."/>
            <person name="Kondo S."/>
            <person name="Hamamoto M."/>
            <person name="Yoshikawa H."/>
        </authorList>
    </citation>
    <scope>NUCLEOTIDE SEQUENCE [LARGE SCALE GENOMIC DNA]</scope>
    <source>
        <strain evidence="1 2">NRRL Y-17804</strain>
    </source>
</reference>